<name>A0A426Z6C2_ENSVE</name>
<evidence type="ECO:0000256" key="1">
    <source>
        <dbReference type="SAM" id="MobiDB-lite"/>
    </source>
</evidence>
<proteinExistence type="predicted"/>
<evidence type="ECO:0000313" key="3">
    <source>
        <dbReference type="Proteomes" id="UP000287651"/>
    </source>
</evidence>
<gene>
    <name evidence="2" type="ORF">B296_00012000</name>
</gene>
<dbReference type="EMBL" id="AMZH03008160">
    <property type="protein sequence ID" value="RRT59550.1"/>
    <property type="molecule type" value="Genomic_DNA"/>
</dbReference>
<feature type="compositionally biased region" description="Basic and acidic residues" evidence="1">
    <location>
        <begin position="162"/>
        <end position="172"/>
    </location>
</feature>
<reference evidence="2 3" key="1">
    <citation type="journal article" date="2014" name="Agronomy (Basel)">
        <title>A Draft Genome Sequence for Ensete ventricosum, the Drought-Tolerant Tree Against Hunger.</title>
        <authorList>
            <person name="Harrison J."/>
            <person name="Moore K.A."/>
            <person name="Paszkiewicz K."/>
            <person name="Jones T."/>
            <person name="Grant M."/>
            <person name="Ambacheew D."/>
            <person name="Muzemil S."/>
            <person name="Studholme D.J."/>
        </authorList>
    </citation>
    <scope>NUCLEOTIDE SEQUENCE [LARGE SCALE GENOMIC DNA]</scope>
</reference>
<dbReference type="Proteomes" id="UP000287651">
    <property type="component" value="Unassembled WGS sequence"/>
</dbReference>
<feature type="compositionally biased region" description="Basic and acidic residues" evidence="1">
    <location>
        <begin position="133"/>
        <end position="142"/>
    </location>
</feature>
<protein>
    <submittedName>
        <fullName evidence="2">Uncharacterized protein</fullName>
    </submittedName>
</protein>
<organism evidence="2 3">
    <name type="scientific">Ensete ventricosum</name>
    <name type="common">Abyssinian banana</name>
    <name type="synonym">Musa ensete</name>
    <dbReference type="NCBI Taxonomy" id="4639"/>
    <lineage>
        <taxon>Eukaryota</taxon>
        <taxon>Viridiplantae</taxon>
        <taxon>Streptophyta</taxon>
        <taxon>Embryophyta</taxon>
        <taxon>Tracheophyta</taxon>
        <taxon>Spermatophyta</taxon>
        <taxon>Magnoliopsida</taxon>
        <taxon>Liliopsida</taxon>
        <taxon>Zingiberales</taxon>
        <taxon>Musaceae</taxon>
        <taxon>Ensete</taxon>
    </lineage>
</organism>
<comment type="caution">
    <text evidence="2">The sequence shown here is derived from an EMBL/GenBank/DDBJ whole genome shotgun (WGS) entry which is preliminary data.</text>
</comment>
<accession>A0A426Z6C2</accession>
<sequence>MASFSFTTPKNPIMHPETPVFLETSLKNSNNANKQIKMKMDPRTNLDGGEISPVEHIRGLRNENSCGWISGVSCHFGARMTLTEAGADLGPVAGVGDTVLEPTGVVRKLVLEEGAVHDDLAVPAVGDGEGEDNEAKECRDDEEHGEEVEAEQPRKAVAGSGEAHEGDDHDGNADDDERPLEEAEAVGGVGLVAQPYATAQDRDRYQKRYKVHSPYQAVGTSYHLSRLLLIALCFVDFSVPSLQKGGGSVSIGMKRAPEMAGEL</sequence>
<evidence type="ECO:0000313" key="2">
    <source>
        <dbReference type="EMBL" id="RRT59550.1"/>
    </source>
</evidence>
<dbReference type="AlphaFoldDB" id="A0A426Z6C2"/>
<feature type="region of interest" description="Disordered" evidence="1">
    <location>
        <begin position="120"/>
        <end position="178"/>
    </location>
</feature>